<dbReference type="Pfam" id="PF02643">
    <property type="entry name" value="DUF192"/>
    <property type="match status" value="1"/>
</dbReference>
<protein>
    <recommendedName>
        <fullName evidence="3">DUF192 domain-containing protein</fullName>
    </recommendedName>
</protein>
<sequence length="157" mass="17091">MRGKAVAAVAGGMLALAIGLTLFSAWRADLATRPQTVCTLKFDVATLDNVPQVTTIPQMARGLSGLADVGPGLLFTWADDAPRVFWMKDTPTPLSVAFIDSQGVVLQIEDMEPFSEFMHWSRMPAREGLEVKQGDFQRLGIAPGSRLISRQCKNITN</sequence>
<dbReference type="Proteomes" id="UP000242418">
    <property type="component" value="Unassembled WGS sequence"/>
</dbReference>
<name>A0AB37ZDP0_9PSED</name>
<evidence type="ECO:0000313" key="2">
    <source>
        <dbReference type="Proteomes" id="UP000242418"/>
    </source>
</evidence>
<dbReference type="InterPro" id="IPR038695">
    <property type="entry name" value="Saro_0823-like_sf"/>
</dbReference>
<dbReference type="AlphaFoldDB" id="A0AB37ZDP0"/>
<dbReference type="PANTHER" id="PTHR37953">
    <property type="entry name" value="UPF0127 PROTEIN MJ1496"/>
    <property type="match status" value="1"/>
</dbReference>
<evidence type="ECO:0000313" key="1">
    <source>
        <dbReference type="EMBL" id="SCW90698.1"/>
    </source>
</evidence>
<keyword evidence="2" id="KW-1185">Reference proteome</keyword>
<evidence type="ECO:0008006" key="3">
    <source>
        <dbReference type="Google" id="ProtNLM"/>
    </source>
</evidence>
<organism evidence="1 2">
    <name type="scientific">Pseudomonas peli</name>
    <dbReference type="NCBI Taxonomy" id="592361"/>
    <lineage>
        <taxon>Bacteria</taxon>
        <taxon>Pseudomonadati</taxon>
        <taxon>Pseudomonadota</taxon>
        <taxon>Gammaproteobacteria</taxon>
        <taxon>Pseudomonadales</taxon>
        <taxon>Pseudomonadaceae</taxon>
        <taxon>Pseudomonas</taxon>
    </lineage>
</organism>
<proteinExistence type="predicted"/>
<gene>
    <name evidence="1" type="ORF">SAMN05216370_0170</name>
</gene>
<dbReference type="RefSeq" id="WP_244152932.1">
    <property type="nucleotide sequence ID" value="NZ_FMTL01000018.1"/>
</dbReference>
<dbReference type="Gene3D" id="2.60.120.1140">
    <property type="entry name" value="Protein of unknown function DUF192"/>
    <property type="match status" value="1"/>
</dbReference>
<accession>A0AB37ZDP0</accession>
<dbReference type="InterPro" id="IPR003795">
    <property type="entry name" value="DUF192"/>
</dbReference>
<dbReference type="EMBL" id="FMTL01000018">
    <property type="protein sequence ID" value="SCW90698.1"/>
    <property type="molecule type" value="Genomic_DNA"/>
</dbReference>
<reference evidence="1 2" key="1">
    <citation type="submission" date="2016-10" db="EMBL/GenBank/DDBJ databases">
        <authorList>
            <person name="Varghese N."/>
            <person name="Submissions S."/>
        </authorList>
    </citation>
    <scope>NUCLEOTIDE SEQUENCE [LARGE SCALE GENOMIC DNA]</scope>
    <source>
        <strain evidence="1 2">DSM 17833</strain>
    </source>
</reference>
<dbReference type="PANTHER" id="PTHR37953:SF1">
    <property type="entry name" value="UPF0127 PROTEIN MJ1496"/>
    <property type="match status" value="1"/>
</dbReference>
<comment type="caution">
    <text evidence="1">The sequence shown here is derived from an EMBL/GenBank/DDBJ whole genome shotgun (WGS) entry which is preliminary data.</text>
</comment>